<name>A0A8K0MCJ4_9ROSA</name>
<keyword evidence="3" id="KW-1185">Reference proteome</keyword>
<evidence type="ECO:0000256" key="1">
    <source>
        <dbReference type="SAM" id="Phobius"/>
    </source>
</evidence>
<sequence>MVRQGQQGQHPGGRRAGAVHLLLFIVHIIWFNYELKGTKKASPNLKATTHTKFILLQLGLLDVPMASVSRGMFSIPYDMGGMPMRDAVLSQIPIGALATALANASLEQQRTVSIWYVW</sequence>
<protein>
    <submittedName>
        <fullName evidence="2">Uncharacterized protein</fullName>
    </submittedName>
</protein>
<organism evidence="2 3">
    <name type="scientific">Rhamnella rubrinervis</name>
    <dbReference type="NCBI Taxonomy" id="2594499"/>
    <lineage>
        <taxon>Eukaryota</taxon>
        <taxon>Viridiplantae</taxon>
        <taxon>Streptophyta</taxon>
        <taxon>Embryophyta</taxon>
        <taxon>Tracheophyta</taxon>
        <taxon>Spermatophyta</taxon>
        <taxon>Magnoliopsida</taxon>
        <taxon>eudicotyledons</taxon>
        <taxon>Gunneridae</taxon>
        <taxon>Pentapetalae</taxon>
        <taxon>rosids</taxon>
        <taxon>fabids</taxon>
        <taxon>Rosales</taxon>
        <taxon>Rhamnaceae</taxon>
        <taxon>rhamnoid group</taxon>
        <taxon>Rhamneae</taxon>
        <taxon>Rhamnella</taxon>
    </lineage>
</organism>
<keyword evidence="1" id="KW-0472">Membrane</keyword>
<dbReference type="Proteomes" id="UP000796880">
    <property type="component" value="Unassembled WGS sequence"/>
</dbReference>
<feature type="transmembrane region" description="Helical" evidence="1">
    <location>
        <begin position="12"/>
        <end position="33"/>
    </location>
</feature>
<evidence type="ECO:0000313" key="3">
    <source>
        <dbReference type="Proteomes" id="UP000796880"/>
    </source>
</evidence>
<dbReference type="EMBL" id="VOIH02000007">
    <property type="protein sequence ID" value="KAF3442849.1"/>
    <property type="molecule type" value="Genomic_DNA"/>
</dbReference>
<comment type="caution">
    <text evidence="2">The sequence shown here is derived from an EMBL/GenBank/DDBJ whole genome shotgun (WGS) entry which is preliminary data.</text>
</comment>
<accession>A0A8K0MCJ4</accession>
<dbReference type="AlphaFoldDB" id="A0A8K0MCJ4"/>
<dbReference type="OrthoDB" id="1751667at2759"/>
<reference evidence="2" key="1">
    <citation type="submission" date="2020-03" db="EMBL/GenBank/DDBJ databases">
        <title>A high-quality chromosome-level genome assembly of a woody plant with both climbing and erect habits, Rhamnella rubrinervis.</title>
        <authorList>
            <person name="Lu Z."/>
            <person name="Yang Y."/>
            <person name="Zhu X."/>
            <person name="Sun Y."/>
        </authorList>
    </citation>
    <scope>NUCLEOTIDE SEQUENCE</scope>
    <source>
        <strain evidence="2">BYM</strain>
        <tissue evidence="2">Leaf</tissue>
    </source>
</reference>
<gene>
    <name evidence="2" type="ORF">FNV43_RR16767</name>
</gene>
<keyword evidence="1" id="KW-0812">Transmembrane</keyword>
<evidence type="ECO:0000313" key="2">
    <source>
        <dbReference type="EMBL" id="KAF3442849.1"/>
    </source>
</evidence>
<proteinExistence type="predicted"/>
<keyword evidence="1" id="KW-1133">Transmembrane helix</keyword>